<evidence type="ECO:0000256" key="4">
    <source>
        <dbReference type="ARBA" id="ARBA00022989"/>
    </source>
</evidence>
<feature type="transmembrane region" description="Helical" evidence="7">
    <location>
        <begin position="54"/>
        <end position="80"/>
    </location>
</feature>
<comment type="similarity">
    <text evidence="2 6">Belongs to the ABC-3 integral membrane protein family.</text>
</comment>
<dbReference type="PANTHER" id="PTHR30477">
    <property type="entry name" value="ABC-TRANSPORTER METAL-BINDING PROTEIN"/>
    <property type="match status" value="1"/>
</dbReference>
<evidence type="ECO:0000256" key="7">
    <source>
        <dbReference type="SAM" id="Phobius"/>
    </source>
</evidence>
<keyword evidence="5 7" id="KW-0472">Membrane</keyword>
<keyword evidence="3 6" id="KW-0812">Transmembrane</keyword>
<comment type="subcellular location">
    <subcellularLocation>
        <location evidence="6">Cell membrane</location>
        <topology evidence="6">Multi-pass membrane protein</topology>
    </subcellularLocation>
    <subcellularLocation>
        <location evidence="1">Membrane</location>
        <topology evidence="1">Multi-pass membrane protein</topology>
    </subcellularLocation>
</comment>
<dbReference type="RefSeq" id="WP_125118442.1">
    <property type="nucleotide sequence ID" value="NZ_AP019309.1"/>
</dbReference>
<feature type="transmembrane region" description="Helical" evidence="7">
    <location>
        <begin position="134"/>
        <end position="153"/>
    </location>
</feature>
<evidence type="ECO:0000256" key="3">
    <source>
        <dbReference type="ARBA" id="ARBA00022692"/>
    </source>
</evidence>
<dbReference type="FunCoup" id="A0A3G9JR31">
    <property type="interactions" value="135"/>
</dbReference>
<dbReference type="SUPFAM" id="SSF81345">
    <property type="entry name" value="ABC transporter involved in vitamin B12 uptake, BtuC"/>
    <property type="match status" value="1"/>
</dbReference>
<dbReference type="PANTHER" id="PTHR30477:SF0">
    <property type="entry name" value="METAL TRANSPORT SYSTEM MEMBRANE PROTEIN TM_0125-RELATED"/>
    <property type="match status" value="1"/>
</dbReference>
<evidence type="ECO:0000256" key="5">
    <source>
        <dbReference type="ARBA" id="ARBA00023136"/>
    </source>
</evidence>
<evidence type="ECO:0000256" key="6">
    <source>
        <dbReference type="RuleBase" id="RU003943"/>
    </source>
</evidence>
<feature type="transmembrane region" description="Helical" evidence="7">
    <location>
        <begin position="92"/>
        <end position="114"/>
    </location>
</feature>
<feature type="transmembrane region" description="Helical" evidence="7">
    <location>
        <begin position="174"/>
        <end position="191"/>
    </location>
</feature>
<protein>
    <submittedName>
        <fullName evidence="8">ABC transporter</fullName>
    </submittedName>
</protein>
<feature type="transmembrane region" description="Helical" evidence="7">
    <location>
        <begin position="12"/>
        <end position="34"/>
    </location>
</feature>
<keyword evidence="4 7" id="KW-1133">Transmembrane helix</keyword>
<evidence type="ECO:0000313" key="8">
    <source>
        <dbReference type="EMBL" id="BBH25499.1"/>
    </source>
</evidence>
<evidence type="ECO:0000313" key="9">
    <source>
        <dbReference type="Proteomes" id="UP000268059"/>
    </source>
</evidence>
<dbReference type="KEGG" id="ebm:SG0102_04330"/>
<feature type="transmembrane region" description="Helical" evidence="7">
    <location>
        <begin position="221"/>
        <end position="242"/>
    </location>
</feature>
<dbReference type="InterPro" id="IPR037294">
    <property type="entry name" value="ABC_BtuC-like"/>
</dbReference>
<evidence type="ECO:0000256" key="1">
    <source>
        <dbReference type="ARBA" id="ARBA00004141"/>
    </source>
</evidence>
<gene>
    <name evidence="8" type="ORF">SG0102_04330</name>
</gene>
<dbReference type="GO" id="GO:0010043">
    <property type="term" value="P:response to zinc ion"/>
    <property type="evidence" value="ECO:0007669"/>
    <property type="project" value="TreeGrafter"/>
</dbReference>
<dbReference type="InterPro" id="IPR001626">
    <property type="entry name" value="ABC_TroCD"/>
</dbReference>
<evidence type="ECO:0000256" key="2">
    <source>
        <dbReference type="ARBA" id="ARBA00008034"/>
    </source>
</evidence>
<dbReference type="GO" id="GO:0043190">
    <property type="term" value="C:ATP-binding cassette (ABC) transporter complex"/>
    <property type="evidence" value="ECO:0007669"/>
    <property type="project" value="InterPro"/>
</dbReference>
<dbReference type="Pfam" id="PF00950">
    <property type="entry name" value="ABC-3"/>
    <property type="match status" value="1"/>
</dbReference>
<proteinExistence type="inferred from homology"/>
<accession>A0A3G9JR31</accession>
<feature type="transmembrane region" description="Helical" evidence="7">
    <location>
        <begin position="248"/>
        <end position="268"/>
    </location>
</feature>
<keyword evidence="9" id="KW-1185">Reference proteome</keyword>
<reference evidence="8 9" key="1">
    <citation type="submission" date="2018-11" db="EMBL/GenBank/DDBJ databases">
        <title>Novel Erysipelotrichaceae bacterium isolated from small intestine of a swine.</title>
        <authorList>
            <person name="Kim J.S."/>
            <person name="Choe H."/>
            <person name="Lee Y.R."/>
            <person name="Kim K.M."/>
            <person name="Park D.S."/>
        </authorList>
    </citation>
    <scope>NUCLEOTIDE SEQUENCE [LARGE SCALE GENOMIC DNA]</scope>
    <source>
        <strain evidence="8 9">SG0102</strain>
    </source>
</reference>
<name>A0A3G9JR31_9FIRM</name>
<dbReference type="AlphaFoldDB" id="A0A3G9JR31"/>
<dbReference type="EMBL" id="AP019309">
    <property type="protein sequence ID" value="BBH25499.1"/>
    <property type="molecule type" value="Genomic_DNA"/>
</dbReference>
<organism evidence="8 9">
    <name type="scientific">Intestinibaculum porci</name>
    <dbReference type="NCBI Taxonomy" id="2487118"/>
    <lineage>
        <taxon>Bacteria</taxon>
        <taxon>Bacillati</taxon>
        <taxon>Bacillota</taxon>
        <taxon>Erysipelotrichia</taxon>
        <taxon>Erysipelotrichales</taxon>
        <taxon>Erysipelotrichaceae</taxon>
        <taxon>Intestinibaculum</taxon>
    </lineage>
</organism>
<dbReference type="OrthoDB" id="9798540at2"/>
<dbReference type="InParanoid" id="A0A3G9JR31"/>
<dbReference type="Gene3D" id="1.10.3470.10">
    <property type="entry name" value="ABC transporter involved in vitamin B12 uptake, BtuC"/>
    <property type="match status" value="1"/>
</dbReference>
<keyword evidence="6" id="KW-0813">Transport</keyword>
<sequence length="271" mass="28697">MSELMTMLSYGFIVRALVTGVLVSICAALLGVTLVLRSNAMISDGLSHVSFGAFAIAVVLGLTPLYVAIPVAMIASIFILRLNDGRLHGDSAVAIISSSALAIGVVAISVGNGVNVDMNAYLFGSILSITKGDMVVSIITCLIVLALYILSYNKIFALTFDKDFASSTGVHTQFYETILAALASLVIVLGMRMMGALLISSLTIFPTITARYLVKSYKGVMITSAVVSVICFVIGLVLSYFYSLPTGAMIVIINLIALLLAIAYAKVFRKQ</sequence>
<dbReference type="Proteomes" id="UP000268059">
    <property type="component" value="Chromosome"/>
</dbReference>
<dbReference type="GO" id="GO:0055085">
    <property type="term" value="P:transmembrane transport"/>
    <property type="evidence" value="ECO:0007669"/>
    <property type="project" value="InterPro"/>
</dbReference>